<evidence type="ECO:0000313" key="2">
    <source>
        <dbReference type="Proteomes" id="UP001054252"/>
    </source>
</evidence>
<organism evidence="1 2">
    <name type="scientific">Rubroshorea leprosula</name>
    <dbReference type="NCBI Taxonomy" id="152421"/>
    <lineage>
        <taxon>Eukaryota</taxon>
        <taxon>Viridiplantae</taxon>
        <taxon>Streptophyta</taxon>
        <taxon>Embryophyta</taxon>
        <taxon>Tracheophyta</taxon>
        <taxon>Spermatophyta</taxon>
        <taxon>Magnoliopsida</taxon>
        <taxon>eudicotyledons</taxon>
        <taxon>Gunneridae</taxon>
        <taxon>Pentapetalae</taxon>
        <taxon>rosids</taxon>
        <taxon>malvids</taxon>
        <taxon>Malvales</taxon>
        <taxon>Dipterocarpaceae</taxon>
        <taxon>Rubroshorea</taxon>
    </lineage>
</organism>
<name>A0AAV5JM48_9ROSI</name>
<accession>A0AAV5JM48</accession>
<reference evidence="1 2" key="1">
    <citation type="journal article" date="2021" name="Commun. Biol.">
        <title>The genome of Shorea leprosula (Dipterocarpaceae) highlights the ecological relevance of drought in aseasonal tropical rainforests.</title>
        <authorList>
            <person name="Ng K.K.S."/>
            <person name="Kobayashi M.J."/>
            <person name="Fawcett J.A."/>
            <person name="Hatakeyama M."/>
            <person name="Paape T."/>
            <person name="Ng C.H."/>
            <person name="Ang C.C."/>
            <person name="Tnah L.H."/>
            <person name="Lee C.T."/>
            <person name="Nishiyama T."/>
            <person name="Sese J."/>
            <person name="O'Brien M.J."/>
            <person name="Copetti D."/>
            <person name="Mohd Noor M.I."/>
            <person name="Ong R.C."/>
            <person name="Putra M."/>
            <person name="Sireger I.Z."/>
            <person name="Indrioko S."/>
            <person name="Kosugi Y."/>
            <person name="Izuno A."/>
            <person name="Isagi Y."/>
            <person name="Lee S.L."/>
            <person name="Shimizu K.K."/>
        </authorList>
    </citation>
    <scope>NUCLEOTIDE SEQUENCE [LARGE SCALE GENOMIC DNA]</scope>
    <source>
        <strain evidence="1">214</strain>
    </source>
</reference>
<dbReference type="AlphaFoldDB" id="A0AAV5JM48"/>
<sequence length="138" mass="15599">MLHWWGGLCYLGIHHSFTLLTDSSGLYDMTMLRFEHDQRVGFRECLRSDGTSSYFFCIYTVGNLLVGAGFIELSSSLRLNSVESSHLIDEMGCEGCGFMESTRSCYEFRCQAEGSWLLKIAYLVALAPSVHIIYACYC</sequence>
<proteinExistence type="predicted"/>
<dbReference type="EMBL" id="BPVZ01000036">
    <property type="protein sequence ID" value="GKV12479.1"/>
    <property type="molecule type" value="Genomic_DNA"/>
</dbReference>
<protein>
    <submittedName>
        <fullName evidence="1">Uncharacterized protein</fullName>
    </submittedName>
</protein>
<keyword evidence="2" id="KW-1185">Reference proteome</keyword>
<comment type="caution">
    <text evidence="1">The sequence shown here is derived from an EMBL/GenBank/DDBJ whole genome shotgun (WGS) entry which is preliminary data.</text>
</comment>
<evidence type="ECO:0000313" key="1">
    <source>
        <dbReference type="EMBL" id="GKV12479.1"/>
    </source>
</evidence>
<gene>
    <name evidence="1" type="ORF">SLEP1_g23617</name>
</gene>
<dbReference type="Proteomes" id="UP001054252">
    <property type="component" value="Unassembled WGS sequence"/>
</dbReference>